<keyword evidence="3" id="KW-0805">Transcription regulation</keyword>
<evidence type="ECO:0000259" key="9">
    <source>
        <dbReference type="PROSITE" id="PS50888"/>
    </source>
</evidence>
<keyword evidence="5" id="KW-0010">Activator</keyword>
<comment type="subcellular location">
    <subcellularLocation>
        <location evidence="1">Nucleus</location>
    </subcellularLocation>
</comment>
<organism evidence="10 11">
    <name type="scientific">Silurus asotus</name>
    <name type="common">Amur catfish</name>
    <name type="synonym">Parasilurus asotus</name>
    <dbReference type="NCBI Taxonomy" id="30991"/>
    <lineage>
        <taxon>Eukaryota</taxon>
        <taxon>Metazoa</taxon>
        <taxon>Chordata</taxon>
        <taxon>Craniata</taxon>
        <taxon>Vertebrata</taxon>
        <taxon>Euteleostomi</taxon>
        <taxon>Actinopterygii</taxon>
        <taxon>Neopterygii</taxon>
        <taxon>Teleostei</taxon>
        <taxon>Ostariophysi</taxon>
        <taxon>Siluriformes</taxon>
        <taxon>Siluridae</taxon>
        <taxon>Silurus</taxon>
    </lineage>
</organism>
<feature type="compositionally biased region" description="Polar residues" evidence="8">
    <location>
        <begin position="86"/>
        <end position="95"/>
    </location>
</feature>
<dbReference type="InterPro" id="IPR036638">
    <property type="entry name" value="HLH_DNA-bd_sf"/>
</dbReference>
<feature type="region of interest" description="Disordered" evidence="8">
    <location>
        <begin position="67"/>
        <end position="101"/>
    </location>
</feature>
<keyword evidence="4" id="KW-0238">DNA-binding</keyword>
<dbReference type="GO" id="GO:0000978">
    <property type="term" value="F:RNA polymerase II cis-regulatory region sequence-specific DNA binding"/>
    <property type="evidence" value="ECO:0007669"/>
    <property type="project" value="TreeGrafter"/>
</dbReference>
<dbReference type="Pfam" id="PF00010">
    <property type="entry name" value="HLH"/>
    <property type="match status" value="1"/>
</dbReference>
<dbReference type="AlphaFoldDB" id="A0AAD5AGW4"/>
<dbReference type="PANTHER" id="PTHR45776:SF4">
    <property type="entry name" value="MICROPHTHALMIA-ASSOCIATED TRANSCRIPTION FACTOR"/>
    <property type="match status" value="1"/>
</dbReference>
<name>A0AAD5AGW4_SILAS</name>
<dbReference type="EMBL" id="MU554000">
    <property type="protein sequence ID" value="KAI5615840.1"/>
    <property type="molecule type" value="Genomic_DNA"/>
</dbReference>
<dbReference type="GO" id="GO:0046983">
    <property type="term" value="F:protein dimerization activity"/>
    <property type="evidence" value="ECO:0007669"/>
    <property type="project" value="InterPro"/>
</dbReference>
<evidence type="ECO:0000256" key="5">
    <source>
        <dbReference type="ARBA" id="ARBA00023159"/>
    </source>
</evidence>
<feature type="domain" description="BHLH" evidence="9">
    <location>
        <begin position="294"/>
        <end position="347"/>
    </location>
</feature>
<evidence type="ECO:0000256" key="2">
    <source>
        <dbReference type="ARBA" id="ARBA00008289"/>
    </source>
</evidence>
<keyword evidence="6" id="KW-0804">Transcription</keyword>
<dbReference type="Proteomes" id="UP001205998">
    <property type="component" value="Unassembled WGS sequence"/>
</dbReference>
<dbReference type="SUPFAM" id="SSF47459">
    <property type="entry name" value="HLH, helix-loop-helix DNA-binding domain"/>
    <property type="match status" value="1"/>
</dbReference>
<evidence type="ECO:0000256" key="4">
    <source>
        <dbReference type="ARBA" id="ARBA00023125"/>
    </source>
</evidence>
<dbReference type="Pfam" id="PF15951">
    <property type="entry name" value="MITF_TFEB_C_3_N"/>
    <property type="match status" value="1"/>
</dbReference>
<keyword evidence="7" id="KW-0539">Nucleus</keyword>
<feature type="compositionally biased region" description="Low complexity" evidence="8">
    <location>
        <begin position="453"/>
        <end position="464"/>
    </location>
</feature>
<feature type="region of interest" description="Disordered" evidence="8">
    <location>
        <begin position="445"/>
        <end position="471"/>
    </location>
</feature>
<dbReference type="GO" id="GO:0000981">
    <property type="term" value="F:DNA-binding transcription factor activity, RNA polymerase II-specific"/>
    <property type="evidence" value="ECO:0007669"/>
    <property type="project" value="TreeGrafter"/>
</dbReference>
<comment type="caution">
    <text evidence="10">The sequence shown here is derived from an EMBL/GenBank/DDBJ whole genome shotgun (WGS) entry which is preliminary data.</text>
</comment>
<evidence type="ECO:0000256" key="8">
    <source>
        <dbReference type="SAM" id="MobiDB-lite"/>
    </source>
</evidence>
<evidence type="ECO:0000313" key="10">
    <source>
        <dbReference type="EMBL" id="KAI5615840.1"/>
    </source>
</evidence>
<dbReference type="CDD" id="cd18926">
    <property type="entry name" value="bHLHzip_MITF"/>
    <property type="match status" value="1"/>
</dbReference>
<proteinExistence type="inferred from homology"/>
<sequence length="471" mass="52852">MQAESGIVPDLEVDEEFTEEPKIYYELKSQPIKHSTPQLDQQCSSLSCLSSSRVLLRQQLMREQLHDQERREKQRRHHVSPYAPPTASQTTTSYPSPAIDVSRPVATSTTTLLPPEVLRVKSHLENPTKYHLQQAQRQQVKAYLSTTLSPFPSMPCSNHSSDPGGISAGQVNSAPNSPMALLTLSSTSEKEMGDVIDDIIGLESSYSDEMLRMPLESTIHMNNTMSSSVNLMDAYNNQSLAPPAFSISTSCPENLPNIKREFYDADARALAKERQKKDNHNLNADARALAKERQKKDNHNLIERRRRFNINDRIKELSTLIPKSSDPDLRWNKGTILKASVDYIRKLQRDQQHAKEQESWQKSLEIANHQLMLRVKELEIQAQAHGLAPSTLCSPECSARPIKQEQMLSKRDMPTEACIMTSDPGVCGIAKSAGTGPDRLIEEKVLPLTPRLSPKNSSKSSFSMEDSEHTC</sequence>
<evidence type="ECO:0000256" key="6">
    <source>
        <dbReference type="ARBA" id="ARBA00023163"/>
    </source>
</evidence>
<dbReference type="InterPro" id="IPR031867">
    <property type="entry name" value="MiT/TFE_N"/>
</dbReference>
<protein>
    <submittedName>
        <fullName evidence="10">Microphthalmia-associated transcription factor</fullName>
    </submittedName>
</protein>
<dbReference type="SMART" id="SM00353">
    <property type="entry name" value="HLH"/>
    <property type="match status" value="1"/>
</dbReference>
<dbReference type="GO" id="GO:0005634">
    <property type="term" value="C:nucleus"/>
    <property type="evidence" value="ECO:0007669"/>
    <property type="project" value="UniProtKB-SubCell"/>
</dbReference>
<dbReference type="PROSITE" id="PS50888">
    <property type="entry name" value="BHLH"/>
    <property type="match status" value="1"/>
</dbReference>
<evidence type="ECO:0000256" key="1">
    <source>
        <dbReference type="ARBA" id="ARBA00004123"/>
    </source>
</evidence>
<gene>
    <name evidence="10" type="ORF">C0J50_10733</name>
</gene>
<evidence type="ECO:0000313" key="11">
    <source>
        <dbReference type="Proteomes" id="UP001205998"/>
    </source>
</evidence>
<evidence type="ECO:0000256" key="3">
    <source>
        <dbReference type="ARBA" id="ARBA00023015"/>
    </source>
</evidence>
<reference evidence="10" key="1">
    <citation type="submission" date="2018-07" db="EMBL/GenBank/DDBJ databases">
        <title>Comparative genomics of catfishes provides insights into carnivory and benthic adaptation.</title>
        <authorList>
            <person name="Zhang Y."/>
            <person name="Wang D."/>
            <person name="Peng Z."/>
            <person name="Zheng S."/>
            <person name="Shao F."/>
            <person name="Tao W."/>
        </authorList>
    </citation>
    <scope>NUCLEOTIDE SEQUENCE</scope>
    <source>
        <strain evidence="10">Chongqing</strain>
    </source>
</reference>
<dbReference type="InterPro" id="IPR011598">
    <property type="entry name" value="bHLH_dom"/>
</dbReference>
<dbReference type="PANTHER" id="PTHR45776">
    <property type="entry name" value="MIP04163P"/>
    <property type="match status" value="1"/>
</dbReference>
<evidence type="ECO:0000256" key="7">
    <source>
        <dbReference type="ARBA" id="ARBA00023242"/>
    </source>
</evidence>
<comment type="similarity">
    <text evidence="2">Belongs to the MiT/TFE family.</text>
</comment>
<accession>A0AAD5AGW4</accession>
<dbReference type="Gene3D" id="4.10.280.10">
    <property type="entry name" value="Helix-loop-helix DNA-binding domain"/>
    <property type="match status" value="1"/>
</dbReference>
<dbReference type="FunFam" id="4.10.280.10:FF:000003">
    <property type="entry name" value="microphthalmia-associated transcription factor isoform X1"/>
    <property type="match status" value="1"/>
</dbReference>
<keyword evidence="11" id="KW-1185">Reference proteome</keyword>